<evidence type="ECO:0000313" key="1">
    <source>
        <dbReference type="EMBL" id="MBA9088560.1"/>
    </source>
</evidence>
<name>A0A7W3SYI1_9BACL</name>
<sequence>MNQNEAMIELHLESLIRDGQARAALELILESEQQESSSRSADFTLSLTQLSHLCRLHLYSCDTCAPHELGQEIMISDLILRSVQLGLLDVANTLAGDSDIHLQCVLINALYGEGYISIVKEKIAPIDHSLLISAKAPYREIAYIYAEILHDDEHYNDAAIIFEALAEETPYMAKARYAACSCYLNETMNFLLARIELYHPGKDEQAKISKYLDDISATLQIIHSTRWHTEWSLSQSKRSLSELPDSTLH</sequence>
<dbReference type="EMBL" id="JACJIP010000056">
    <property type="protein sequence ID" value="MBA9088560.1"/>
    <property type="molecule type" value="Genomic_DNA"/>
</dbReference>
<comment type="caution">
    <text evidence="1">The sequence shown here is derived from an EMBL/GenBank/DDBJ whole genome shotgun (WGS) entry which is preliminary data.</text>
</comment>
<dbReference type="AlphaFoldDB" id="A0A7W3SYI1"/>
<protein>
    <submittedName>
        <fullName evidence="1">Uncharacterized protein</fullName>
    </submittedName>
</protein>
<proteinExistence type="predicted"/>
<accession>A0A7W3SYI1</accession>
<reference evidence="1 2" key="1">
    <citation type="submission" date="2020-08" db="EMBL/GenBank/DDBJ databases">
        <title>Genomic Encyclopedia of Type Strains, Phase III (KMG-III): the genomes of soil and plant-associated and newly described type strains.</title>
        <authorList>
            <person name="Whitman W."/>
        </authorList>
    </citation>
    <scope>NUCLEOTIDE SEQUENCE [LARGE SCALE GENOMIC DNA]</scope>
    <source>
        <strain evidence="1 2">CECT 8693</strain>
    </source>
</reference>
<gene>
    <name evidence="1" type="ORF">FHR92_005077</name>
</gene>
<evidence type="ECO:0000313" key="2">
    <source>
        <dbReference type="Proteomes" id="UP000567067"/>
    </source>
</evidence>
<dbReference type="Proteomes" id="UP000567067">
    <property type="component" value="Unassembled WGS sequence"/>
</dbReference>
<dbReference type="RefSeq" id="WP_182540224.1">
    <property type="nucleotide sequence ID" value="NZ_JACJIP010000056.1"/>
</dbReference>
<organism evidence="1 2">
    <name type="scientific">Fontibacillus solani</name>
    <dbReference type="NCBI Taxonomy" id="1572857"/>
    <lineage>
        <taxon>Bacteria</taxon>
        <taxon>Bacillati</taxon>
        <taxon>Bacillota</taxon>
        <taxon>Bacilli</taxon>
        <taxon>Bacillales</taxon>
        <taxon>Paenibacillaceae</taxon>
        <taxon>Fontibacillus</taxon>
    </lineage>
</organism>
<keyword evidence="2" id="KW-1185">Reference proteome</keyword>